<evidence type="ECO:0000256" key="4">
    <source>
        <dbReference type="ARBA" id="ARBA00022692"/>
    </source>
</evidence>
<keyword evidence="7 9" id="KW-1133">Transmembrane helix</keyword>
<dbReference type="PROSITE" id="PS50929">
    <property type="entry name" value="ABC_TM1F"/>
    <property type="match status" value="2"/>
</dbReference>
<protein>
    <submittedName>
        <fullName evidence="12">Putative multidrug export ATP-binding/permease protein</fullName>
        <ecNumber evidence="12">3.6.3.-</ecNumber>
    </submittedName>
</protein>
<comment type="caution">
    <text evidence="12">The sequence shown here is derived from an EMBL/GenBank/DDBJ whole genome shotgun (WGS) entry which is preliminary data.</text>
</comment>
<feature type="transmembrane region" description="Helical" evidence="9">
    <location>
        <begin position="848"/>
        <end position="869"/>
    </location>
</feature>
<dbReference type="GO" id="GO:0015421">
    <property type="term" value="F:ABC-type oligopeptide transporter activity"/>
    <property type="evidence" value="ECO:0007669"/>
    <property type="project" value="TreeGrafter"/>
</dbReference>
<keyword evidence="12" id="KW-0378">Hydrolase</keyword>
<dbReference type="EMBL" id="JXUW01000001">
    <property type="protein sequence ID" value="KJE78170.1"/>
    <property type="molecule type" value="Genomic_DNA"/>
</dbReference>
<feature type="transmembrane region" description="Helical" evidence="9">
    <location>
        <begin position="20"/>
        <end position="40"/>
    </location>
</feature>
<dbReference type="PATRIC" id="fig|1121877.4.peg.174"/>
<keyword evidence="4 9" id="KW-0812">Transmembrane</keyword>
<dbReference type="InterPro" id="IPR036640">
    <property type="entry name" value="ABC1_TM_sf"/>
</dbReference>
<evidence type="ECO:0000256" key="2">
    <source>
        <dbReference type="ARBA" id="ARBA00022448"/>
    </source>
</evidence>
<dbReference type="SMART" id="SM00382">
    <property type="entry name" value="AAA"/>
    <property type="match status" value="2"/>
</dbReference>
<keyword evidence="5" id="KW-0547">Nucleotide-binding</keyword>
<dbReference type="RefSeq" id="WP_035388061.1">
    <property type="nucleotide sequence ID" value="NZ_JQKF01000001.1"/>
</dbReference>
<evidence type="ECO:0000256" key="9">
    <source>
        <dbReference type="SAM" id="Phobius"/>
    </source>
</evidence>
<dbReference type="Proteomes" id="UP000032336">
    <property type="component" value="Unassembled WGS sequence"/>
</dbReference>
<evidence type="ECO:0000256" key="7">
    <source>
        <dbReference type="ARBA" id="ARBA00022989"/>
    </source>
</evidence>
<gene>
    <name evidence="12" type="ORF">FEAC_01620</name>
</gene>
<evidence type="ECO:0000256" key="8">
    <source>
        <dbReference type="ARBA" id="ARBA00023136"/>
    </source>
</evidence>
<dbReference type="InterPro" id="IPR017871">
    <property type="entry name" value="ABC_transporter-like_CS"/>
</dbReference>
<evidence type="ECO:0000313" key="13">
    <source>
        <dbReference type="Proteomes" id="UP000032336"/>
    </source>
</evidence>
<dbReference type="PANTHER" id="PTHR43394:SF1">
    <property type="entry name" value="ATP-BINDING CASSETTE SUB-FAMILY B MEMBER 10, MITOCHONDRIAL"/>
    <property type="match status" value="1"/>
</dbReference>
<feature type="domain" description="ABC transporter" evidence="10">
    <location>
        <begin position="944"/>
        <end position="1179"/>
    </location>
</feature>
<proteinExistence type="predicted"/>
<keyword evidence="8 9" id="KW-0472">Membrane</keyword>
<keyword evidence="6 12" id="KW-0067">ATP-binding</keyword>
<dbReference type="SUPFAM" id="SSF52540">
    <property type="entry name" value="P-loop containing nucleoside triphosphate hydrolases"/>
    <property type="match status" value="2"/>
</dbReference>
<evidence type="ECO:0000256" key="1">
    <source>
        <dbReference type="ARBA" id="ARBA00004651"/>
    </source>
</evidence>
<feature type="transmembrane region" description="Helical" evidence="9">
    <location>
        <begin position="668"/>
        <end position="693"/>
    </location>
</feature>
<dbReference type="InterPro" id="IPR003439">
    <property type="entry name" value="ABC_transporter-like_ATP-bd"/>
</dbReference>
<dbReference type="CDD" id="cd18543">
    <property type="entry name" value="ABC_6TM_Rv0194_D1_like"/>
    <property type="match status" value="1"/>
</dbReference>
<evidence type="ECO:0000256" key="6">
    <source>
        <dbReference type="ARBA" id="ARBA00022840"/>
    </source>
</evidence>
<dbReference type="STRING" id="1121877.FEAC_01620"/>
<dbReference type="Gene3D" id="3.40.50.300">
    <property type="entry name" value="P-loop containing nucleotide triphosphate hydrolases"/>
    <property type="match status" value="2"/>
</dbReference>
<dbReference type="CDD" id="cd18546">
    <property type="entry name" value="ABC_6TM_Rv0194_D2_like"/>
    <property type="match status" value="1"/>
</dbReference>
<dbReference type="Gene3D" id="1.20.1560.10">
    <property type="entry name" value="ABC transporter type 1, transmembrane domain"/>
    <property type="match status" value="2"/>
</dbReference>
<dbReference type="InterPro" id="IPR003593">
    <property type="entry name" value="AAA+_ATPase"/>
</dbReference>
<feature type="transmembrane region" description="Helical" evidence="9">
    <location>
        <begin position="622"/>
        <end position="648"/>
    </location>
</feature>
<name>A0A0D8FY70_9ACTN</name>
<keyword evidence="3" id="KW-1003">Cell membrane</keyword>
<keyword evidence="2" id="KW-0813">Transport</keyword>
<feature type="transmembrane region" description="Helical" evidence="9">
    <location>
        <begin position="769"/>
        <end position="789"/>
    </location>
</feature>
<dbReference type="GO" id="GO:0005524">
    <property type="term" value="F:ATP binding"/>
    <property type="evidence" value="ECO:0007669"/>
    <property type="project" value="UniProtKB-KW"/>
</dbReference>
<feature type="transmembrane region" description="Helical" evidence="9">
    <location>
        <begin position="153"/>
        <end position="172"/>
    </location>
</feature>
<evidence type="ECO:0000256" key="3">
    <source>
        <dbReference type="ARBA" id="ARBA00022475"/>
    </source>
</evidence>
<feature type="transmembrane region" description="Helical" evidence="9">
    <location>
        <begin position="743"/>
        <end position="763"/>
    </location>
</feature>
<dbReference type="PANTHER" id="PTHR43394">
    <property type="entry name" value="ATP-DEPENDENT PERMEASE MDL1, MITOCHONDRIAL"/>
    <property type="match status" value="1"/>
</dbReference>
<dbReference type="FunFam" id="3.40.50.300:FF:000299">
    <property type="entry name" value="ABC transporter ATP-binding protein/permease"/>
    <property type="match status" value="2"/>
</dbReference>
<feature type="transmembrane region" description="Helical" evidence="9">
    <location>
        <begin position="128"/>
        <end position="147"/>
    </location>
</feature>
<reference evidence="12 13" key="1">
    <citation type="submission" date="2015-01" db="EMBL/GenBank/DDBJ databases">
        <title>Draft genome of the acidophilic iron oxidizer Ferrimicrobium acidiphilum strain T23.</title>
        <authorList>
            <person name="Poehlein A."/>
            <person name="Eisen S."/>
            <person name="Schloemann M."/>
            <person name="Johnson B.D."/>
            <person name="Daniel R."/>
            <person name="Muehling M."/>
        </authorList>
    </citation>
    <scope>NUCLEOTIDE SEQUENCE [LARGE SCALE GENOMIC DNA]</scope>
    <source>
        <strain evidence="12 13">T23</strain>
    </source>
</reference>
<feature type="transmembrane region" description="Helical" evidence="9">
    <location>
        <begin position="270"/>
        <end position="287"/>
    </location>
</feature>
<dbReference type="PROSITE" id="PS50893">
    <property type="entry name" value="ABC_TRANSPORTER_2"/>
    <property type="match status" value="2"/>
</dbReference>
<accession>A0A0D8FY70</accession>
<dbReference type="AlphaFoldDB" id="A0A0D8FY70"/>
<evidence type="ECO:0000259" key="11">
    <source>
        <dbReference type="PROSITE" id="PS50929"/>
    </source>
</evidence>
<feature type="transmembrane region" description="Helical" evidence="9">
    <location>
        <begin position="243"/>
        <end position="264"/>
    </location>
</feature>
<feature type="transmembrane region" description="Helical" evidence="9">
    <location>
        <begin position="55"/>
        <end position="74"/>
    </location>
</feature>
<feature type="domain" description="ABC transmembrane type-1" evidence="11">
    <location>
        <begin position="628"/>
        <end position="910"/>
    </location>
</feature>
<evidence type="ECO:0000313" key="12">
    <source>
        <dbReference type="EMBL" id="KJE78170.1"/>
    </source>
</evidence>
<dbReference type="Pfam" id="PF00664">
    <property type="entry name" value="ABC_membrane"/>
    <property type="match status" value="2"/>
</dbReference>
<dbReference type="Pfam" id="PF00005">
    <property type="entry name" value="ABC_tran"/>
    <property type="match status" value="2"/>
</dbReference>
<dbReference type="InterPro" id="IPR027417">
    <property type="entry name" value="P-loop_NTPase"/>
</dbReference>
<comment type="subcellular location">
    <subcellularLocation>
        <location evidence="1">Cell membrane</location>
        <topology evidence="1">Multi-pass membrane protein</topology>
    </subcellularLocation>
</comment>
<sequence length="1181" mass="128226">MTKGWMSQLVGVVLTQRKELLIALVTAILGTVATLLVPIFEAAFVDSLGSHHEQVGWLIALIGLAIAAFGLAFLRRFFGGRLALGVQHYLRTRIFNHLQRIDFAAHDTLQTGQLVSEANADVSLIQGLLAFLPRLFGNALLALLSLVVMAVVYWPLALLVALSLVLIGAASIRLRKQIFPVSLIAQQEKGAVNEVVEETVRGIAVVKGSALEDVQLDRLHQRATRLYRARVATIWRQAKLQAFLQLVPLLTEALVIGIGGYAAINGHLSIGAFLLFTTYIVELILPVRQLSVLVALSEQARAGVERIFGLLDINPAIIQPENPYLPIQVRGAIEFSDVHFAYKPGVAVLDGLSLKVEPGETIAVVGSSGSGKSSLALLIPRFYEPQTGTIAIDDVPVNQWDLGTLRQSVGIVFEESFLFSDSVRANIALGRSDVSDDEIMSAARSARAHEFIEALPQGYDTVVGERGVRLSGGQRQRIALARALVGSPPILILDDATSSVDPSTEAEILDAIGAIGGGRTMILIAHRRSTLHLADRIVLMDQGRIIATGTHKELLAAEPLYAELMSGETESIAEAPKISLVEEGSLTETHQEASLTIPRLIDRPVELGWVDERFRFGSLFKLIRIGVIVGAVLVALDALLSLASPLVLRSGIDAGVLHHTRSLVLEAALALGAVSLLDLFVVILEQVIAGLAAEKFLLLLRSRIFQKILRLDMDYYESEMSGRIMTRMISDVDAFSNLVQNGLITALVSVVSFGLVLVTVLIIAPSIALVLVASLPLTIIASVIFQRYSNRAYTLARERIAAVNANFQEQVSGVRASRAKNRGREAINQFDSLSSGYRDARMNAQKAISIYFPFLLMLADVTTALTLLFGGSQVLHHTLAVGTLLAATLYVNQFFSPIQQLSQTFDQFQQARVAARQIRRLMARDISIHPAEQPVELKNIHGVVSFRNVTFQYPQAEFPSLDAVSFDVAAGNRVAFVGETGAGKSTIAKLLVRFYDPTAGSIHIDGVSLTDLDLISYRRQVAYLPQEPFLFTGTIAENISFVRPKVSTAEIERACRMVGLDGFLNHHDEGVDYEIGDRGVRLSAGQKQSVVLARLIIQDPTIVILDEVSSSLDLVAEAQMQTALDQVLAGRTTFVIAHRLSTLLKADQIYVLSHGAIVEQGTHADLIGQGGEYASLWELSA</sequence>
<dbReference type="GO" id="GO:0016887">
    <property type="term" value="F:ATP hydrolysis activity"/>
    <property type="evidence" value="ECO:0007669"/>
    <property type="project" value="InterPro"/>
</dbReference>
<dbReference type="InterPro" id="IPR039421">
    <property type="entry name" value="Type_1_exporter"/>
</dbReference>
<evidence type="ECO:0000256" key="5">
    <source>
        <dbReference type="ARBA" id="ARBA00022741"/>
    </source>
</evidence>
<dbReference type="GO" id="GO:0005886">
    <property type="term" value="C:plasma membrane"/>
    <property type="evidence" value="ECO:0007669"/>
    <property type="project" value="UniProtKB-SubCell"/>
</dbReference>
<dbReference type="SUPFAM" id="SSF90123">
    <property type="entry name" value="ABC transporter transmembrane region"/>
    <property type="match status" value="2"/>
</dbReference>
<evidence type="ECO:0000259" key="10">
    <source>
        <dbReference type="PROSITE" id="PS50893"/>
    </source>
</evidence>
<keyword evidence="13" id="KW-1185">Reference proteome</keyword>
<dbReference type="PROSITE" id="PS00211">
    <property type="entry name" value="ABC_TRANSPORTER_1"/>
    <property type="match status" value="1"/>
</dbReference>
<organism evidence="12 13">
    <name type="scientific">Ferrimicrobium acidiphilum DSM 19497</name>
    <dbReference type="NCBI Taxonomy" id="1121877"/>
    <lineage>
        <taxon>Bacteria</taxon>
        <taxon>Bacillati</taxon>
        <taxon>Actinomycetota</taxon>
        <taxon>Acidimicrobiia</taxon>
        <taxon>Acidimicrobiales</taxon>
        <taxon>Acidimicrobiaceae</taxon>
        <taxon>Ferrimicrobium</taxon>
    </lineage>
</organism>
<dbReference type="EC" id="3.6.3.-" evidence="12"/>
<feature type="domain" description="ABC transmembrane type-1" evidence="11">
    <location>
        <begin position="21"/>
        <end position="299"/>
    </location>
</feature>
<dbReference type="eggNOG" id="COG1132">
    <property type="taxonomic scope" value="Bacteria"/>
</dbReference>
<dbReference type="InterPro" id="IPR011527">
    <property type="entry name" value="ABC1_TM_dom"/>
</dbReference>
<feature type="domain" description="ABC transporter" evidence="10">
    <location>
        <begin position="333"/>
        <end position="567"/>
    </location>
</feature>